<dbReference type="AlphaFoldDB" id="A0A1R0KRY9"/>
<evidence type="ECO:0000313" key="4">
    <source>
        <dbReference type="EMBL" id="OLZ50608.1"/>
    </source>
</evidence>
<dbReference type="OrthoDB" id="8225825at2"/>
<dbReference type="PANTHER" id="PTHR39428:SF1">
    <property type="entry name" value="F420H(2)-DEPENDENT QUINONE REDUCTASE RV1261C"/>
    <property type="match status" value="1"/>
</dbReference>
<dbReference type="PANTHER" id="PTHR39428">
    <property type="entry name" value="F420H(2)-DEPENDENT QUINONE REDUCTASE RV1261C"/>
    <property type="match status" value="1"/>
</dbReference>
<organism evidence="4 5">
    <name type="scientific">Amycolatopsis coloradensis</name>
    <dbReference type="NCBI Taxonomy" id="76021"/>
    <lineage>
        <taxon>Bacteria</taxon>
        <taxon>Bacillati</taxon>
        <taxon>Actinomycetota</taxon>
        <taxon>Actinomycetes</taxon>
        <taxon>Pseudonocardiales</taxon>
        <taxon>Pseudonocardiaceae</taxon>
        <taxon>Amycolatopsis</taxon>
    </lineage>
</organism>
<protein>
    <submittedName>
        <fullName evidence="4">Hemerythrin</fullName>
    </submittedName>
</protein>
<dbReference type="Gene3D" id="1.20.120.520">
    <property type="entry name" value="nmb1532 protein domain like"/>
    <property type="match status" value="1"/>
</dbReference>
<comment type="similarity">
    <text evidence="1">Belongs to the F420H(2)-dependent quinone reductase family.</text>
</comment>
<evidence type="ECO:0000259" key="3">
    <source>
        <dbReference type="Pfam" id="PF01814"/>
    </source>
</evidence>
<dbReference type="Proteomes" id="UP000187486">
    <property type="component" value="Unassembled WGS sequence"/>
</dbReference>
<dbReference type="GO" id="GO:0016491">
    <property type="term" value="F:oxidoreductase activity"/>
    <property type="evidence" value="ECO:0007669"/>
    <property type="project" value="InterPro"/>
</dbReference>
<evidence type="ECO:0000256" key="2">
    <source>
        <dbReference type="ARBA" id="ARBA00049106"/>
    </source>
</evidence>
<keyword evidence="5" id="KW-1185">Reference proteome</keyword>
<dbReference type="Pfam" id="PF01814">
    <property type="entry name" value="Hemerythrin"/>
    <property type="match status" value="1"/>
</dbReference>
<dbReference type="InterPro" id="IPR012349">
    <property type="entry name" value="Split_barrel_FMN-bd"/>
</dbReference>
<dbReference type="Gene3D" id="2.30.110.10">
    <property type="entry name" value="Electron Transport, Fmn-binding Protein, Chain A"/>
    <property type="match status" value="1"/>
</dbReference>
<accession>A0A1R0KRY9</accession>
<sequence length="287" mass="31928">MTGFNDQVIEEFRRTKGKLGGMFEGWELVLLTTTGAKSGRRRTNPLGYLEIDGKTVVVASNMGAPAHPGWYHNIRHDQRVTIETGTESYEAIAAVPPSAERDVLFAKIVAEEPGFAEYQAKTTRVLPVVILHRIDDRVRGMGDFLVEVHEWLREELKTLRVGIDDLVAERADSLVMENSLRAHCVSFCEALAKHHTGEDRGAFPMLAQRFPALAPALTKLGEDHVVVAESQKRIRELVEGYVHGESDPVRLRDDFEALASRLEAHFAYEEETVVTALNVTAPAPDFG</sequence>
<dbReference type="GO" id="GO:0070967">
    <property type="term" value="F:coenzyme F420 binding"/>
    <property type="evidence" value="ECO:0007669"/>
    <property type="project" value="TreeGrafter"/>
</dbReference>
<proteinExistence type="inferred from homology"/>
<comment type="catalytic activity">
    <reaction evidence="2">
        <text>oxidized coenzyme F420-(gamma-L-Glu)(n) + a quinol + H(+) = reduced coenzyme F420-(gamma-L-Glu)(n) + a quinone</text>
        <dbReference type="Rhea" id="RHEA:39663"/>
        <dbReference type="Rhea" id="RHEA-COMP:12939"/>
        <dbReference type="Rhea" id="RHEA-COMP:14378"/>
        <dbReference type="ChEBI" id="CHEBI:15378"/>
        <dbReference type="ChEBI" id="CHEBI:24646"/>
        <dbReference type="ChEBI" id="CHEBI:132124"/>
        <dbReference type="ChEBI" id="CHEBI:133980"/>
        <dbReference type="ChEBI" id="CHEBI:139511"/>
    </reaction>
</comment>
<dbReference type="SUPFAM" id="SSF50475">
    <property type="entry name" value="FMN-binding split barrel"/>
    <property type="match status" value="1"/>
</dbReference>
<feature type="domain" description="Hemerythrin-like" evidence="3">
    <location>
        <begin position="143"/>
        <end position="276"/>
    </location>
</feature>
<dbReference type="RefSeq" id="WP_076162653.1">
    <property type="nucleotide sequence ID" value="NZ_JBEZVB010000065.1"/>
</dbReference>
<name>A0A1R0KRY9_9PSEU</name>
<evidence type="ECO:0000313" key="5">
    <source>
        <dbReference type="Proteomes" id="UP000187486"/>
    </source>
</evidence>
<gene>
    <name evidence="4" type="ORF">BS329_19530</name>
</gene>
<dbReference type="Pfam" id="PF04075">
    <property type="entry name" value="F420H2_quin_red"/>
    <property type="match status" value="1"/>
</dbReference>
<dbReference type="InterPro" id="IPR012312">
    <property type="entry name" value="Hemerythrin-like"/>
</dbReference>
<dbReference type="EMBL" id="MQUQ01000010">
    <property type="protein sequence ID" value="OLZ50608.1"/>
    <property type="molecule type" value="Genomic_DNA"/>
</dbReference>
<dbReference type="STRING" id="76021.BS329_19530"/>
<dbReference type="CDD" id="cd12108">
    <property type="entry name" value="Hr-like"/>
    <property type="match status" value="1"/>
</dbReference>
<reference evidence="4 5" key="1">
    <citation type="submission" date="2016-01" db="EMBL/GenBank/DDBJ databases">
        <title>Amycolatopsis coloradensis genome sequencing and assembly.</title>
        <authorList>
            <person name="Mayilraj S."/>
        </authorList>
    </citation>
    <scope>NUCLEOTIDE SEQUENCE [LARGE SCALE GENOMIC DNA]</scope>
    <source>
        <strain evidence="4 5">DSM 44225</strain>
    </source>
</reference>
<dbReference type="InterPro" id="IPR004378">
    <property type="entry name" value="F420H2_quin_Rdtase"/>
</dbReference>
<dbReference type="GO" id="GO:0005886">
    <property type="term" value="C:plasma membrane"/>
    <property type="evidence" value="ECO:0007669"/>
    <property type="project" value="TreeGrafter"/>
</dbReference>
<evidence type="ECO:0000256" key="1">
    <source>
        <dbReference type="ARBA" id="ARBA00008710"/>
    </source>
</evidence>
<dbReference type="NCBIfam" id="TIGR00026">
    <property type="entry name" value="hi_GC_TIGR00026"/>
    <property type="match status" value="1"/>
</dbReference>
<comment type="caution">
    <text evidence="4">The sequence shown here is derived from an EMBL/GenBank/DDBJ whole genome shotgun (WGS) entry which is preliminary data.</text>
</comment>